<sequence>MHSCQVISIAIYTELVQLLLGTRKVVFWGLVRKFVPDSFAAEATACIQALRFEADLGFQAVQTCLSFETMNDKYSLQIEPMSHG</sequence>
<dbReference type="EMBL" id="JBBPBN010000040">
    <property type="protein sequence ID" value="KAK8999496.1"/>
    <property type="molecule type" value="Genomic_DNA"/>
</dbReference>
<organism evidence="1 2">
    <name type="scientific">Hibiscus sabdariffa</name>
    <name type="common">roselle</name>
    <dbReference type="NCBI Taxonomy" id="183260"/>
    <lineage>
        <taxon>Eukaryota</taxon>
        <taxon>Viridiplantae</taxon>
        <taxon>Streptophyta</taxon>
        <taxon>Embryophyta</taxon>
        <taxon>Tracheophyta</taxon>
        <taxon>Spermatophyta</taxon>
        <taxon>Magnoliopsida</taxon>
        <taxon>eudicotyledons</taxon>
        <taxon>Gunneridae</taxon>
        <taxon>Pentapetalae</taxon>
        <taxon>rosids</taxon>
        <taxon>malvids</taxon>
        <taxon>Malvales</taxon>
        <taxon>Malvaceae</taxon>
        <taxon>Malvoideae</taxon>
        <taxon>Hibiscus</taxon>
    </lineage>
</organism>
<evidence type="ECO:0000313" key="2">
    <source>
        <dbReference type="Proteomes" id="UP001396334"/>
    </source>
</evidence>
<accession>A0ABR2QG86</accession>
<proteinExistence type="predicted"/>
<evidence type="ECO:0000313" key="1">
    <source>
        <dbReference type="EMBL" id="KAK8999496.1"/>
    </source>
</evidence>
<dbReference type="Proteomes" id="UP001396334">
    <property type="component" value="Unassembled WGS sequence"/>
</dbReference>
<keyword evidence="2" id="KW-1185">Reference proteome</keyword>
<gene>
    <name evidence="1" type="ORF">V6N11_070658</name>
</gene>
<reference evidence="1 2" key="1">
    <citation type="journal article" date="2024" name="G3 (Bethesda)">
        <title>Genome assembly of Hibiscus sabdariffa L. provides insights into metabolisms of medicinal natural products.</title>
        <authorList>
            <person name="Kim T."/>
        </authorList>
    </citation>
    <scope>NUCLEOTIDE SEQUENCE [LARGE SCALE GENOMIC DNA]</scope>
    <source>
        <strain evidence="1">TK-2024</strain>
        <tissue evidence="1">Old leaves</tissue>
    </source>
</reference>
<name>A0ABR2QG86_9ROSI</name>
<comment type="caution">
    <text evidence="1">The sequence shown here is derived from an EMBL/GenBank/DDBJ whole genome shotgun (WGS) entry which is preliminary data.</text>
</comment>
<protein>
    <recommendedName>
        <fullName evidence="3">RNase H type-1 domain-containing protein</fullName>
    </recommendedName>
</protein>
<evidence type="ECO:0008006" key="3">
    <source>
        <dbReference type="Google" id="ProtNLM"/>
    </source>
</evidence>